<sequence>MASTINLCPGNNEFEGAVLPPSPPERSPQRAGKAGNDRARSSGWTRSRSNRMCKLIRPPRAKGTKRPLHLPHSDDRQATVPVATGRHLIDAARQRAAALPRK</sequence>
<dbReference type="AlphaFoldDB" id="A0A8D8C4U0"/>
<evidence type="ECO:0000256" key="1">
    <source>
        <dbReference type="SAM" id="MobiDB-lite"/>
    </source>
</evidence>
<dbReference type="EMBL" id="HBUE01102644">
    <property type="protein sequence ID" value="CAG6486094.1"/>
    <property type="molecule type" value="Transcribed_RNA"/>
</dbReference>
<feature type="region of interest" description="Disordered" evidence="1">
    <location>
        <begin position="1"/>
        <end position="85"/>
    </location>
</feature>
<name>A0A8D8C4U0_CULPI</name>
<reference evidence="2" key="1">
    <citation type="submission" date="2021-05" db="EMBL/GenBank/DDBJ databases">
        <authorList>
            <person name="Alioto T."/>
            <person name="Alioto T."/>
            <person name="Gomez Garrido J."/>
        </authorList>
    </citation>
    <scope>NUCLEOTIDE SEQUENCE</scope>
</reference>
<accession>A0A8D8C4U0</accession>
<feature type="compositionally biased region" description="Basic residues" evidence="1">
    <location>
        <begin position="57"/>
        <end position="69"/>
    </location>
</feature>
<dbReference type="EMBL" id="HBUE01102638">
    <property type="protein sequence ID" value="CAG6486088.1"/>
    <property type="molecule type" value="Transcribed_RNA"/>
</dbReference>
<proteinExistence type="predicted"/>
<evidence type="ECO:0000313" key="2">
    <source>
        <dbReference type="EMBL" id="CAG6486094.1"/>
    </source>
</evidence>
<organism evidence="2">
    <name type="scientific">Culex pipiens</name>
    <name type="common">House mosquito</name>
    <dbReference type="NCBI Taxonomy" id="7175"/>
    <lineage>
        <taxon>Eukaryota</taxon>
        <taxon>Metazoa</taxon>
        <taxon>Ecdysozoa</taxon>
        <taxon>Arthropoda</taxon>
        <taxon>Hexapoda</taxon>
        <taxon>Insecta</taxon>
        <taxon>Pterygota</taxon>
        <taxon>Neoptera</taxon>
        <taxon>Endopterygota</taxon>
        <taxon>Diptera</taxon>
        <taxon>Nematocera</taxon>
        <taxon>Culicoidea</taxon>
        <taxon>Culicidae</taxon>
        <taxon>Culicinae</taxon>
        <taxon>Culicini</taxon>
        <taxon>Culex</taxon>
        <taxon>Culex</taxon>
    </lineage>
</organism>
<dbReference type="EMBL" id="HBUE01102643">
    <property type="protein sequence ID" value="CAG6486093.1"/>
    <property type="molecule type" value="Transcribed_RNA"/>
</dbReference>
<protein>
    <submittedName>
        <fullName evidence="2">(northern house mosquito) hypothetical protein</fullName>
    </submittedName>
</protein>